<feature type="compositionally biased region" description="Low complexity" evidence="1">
    <location>
        <begin position="246"/>
        <end position="266"/>
    </location>
</feature>
<sequence>MSSHIDVARQQRRSLLSSSLAGEKNFTLSSTTQSSSQQQQSGPSTKYSHQKHNSDYHMLCINEVLDEEKASNTQYLDHPEPQLLASSVGKDLDGKLIPSSSTISLLSLNQDVSLKYNEQQQSTASVPKNTRTTSYSNLQRLQPYQRANTTSPPAQQQQQQHHSYQVSQQLPSLSLPDSAGFQTLTITSNNAATNTTNSVSLSTPGTIPNSPNLDPVSLGGSPSRFWLSSQTPPSSSTTTNVMKNRSNSQTSILSSSQQSLSHSQPQYIVHRTGPGAGTIYKATRGDDSPVLNPVQTPIEDPPMTPLFLSSVGGVKHVDYFSHYHANNSELREEASEEEEEEENSKEYHGQ</sequence>
<organism evidence="2 3">
    <name type="scientific">Candida metapsilosis</name>
    <dbReference type="NCBI Taxonomy" id="273372"/>
    <lineage>
        <taxon>Eukaryota</taxon>
        <taxon>Fungi</taxon>
        <taxon>Dikarya</taxon>
        <taxon>Ascomycota</taxon>
        <taxon>Saccharomycotina</taxon>
        <taxon>Pichiomycetes</taxon>
        <taxon>Debaryomycetaceae</taxon>
        <taxon>Candida/Lodderomyces clade</taxon>
        <taxon>Candida</taxon>
    </lineage>
</organism>
<feature type="region of interest" description="Disordered" evidence="1">
    <location>
        <begin position="1"/>
        <end position="20"/>
    </location>
</feature>
<feature type="compositionally biased region" description="Low complexity" evidence="1">
    <location>
        <begin position="155"/>
        <end position="175"/>
    </location>
</feature>
<reference evidence="2 3" key="1">
    <citation type="submission" date="2020-12" db="EMBL/GenBank/DDBJ databases">
        <title>Effect of drift, selection, and recombination on the evolution of hybrid genomes in Candida yeast pathogens.</title>
        <authorList>
            <person name="Mixao V."/>
            <person name="Ksiezopolska E."/>
            <person name="Saus E."/>
            <person name="Boekhout T."/>
            <person name="Gacser A."/>
            <person name="Gabaldon T."/>
        </authorList>
    </citation>
    <scope>NUCLEOTIDE SEQUENCE [LARGE SCALE GENOMIC DNA]</scope>
    <source>
        <strain evidence="2 3">BP57</strain>
    </source>
</reference>
<feature type="compositionally biased region" description="Low complexity" evidence="1">
    <location>
        <begin position="228"/>
        <end position="239"/>
    </location>
</feature>
<feature type="region of interest" description="Disordered" evidence="1">
    <location>
        <begin position="146"/>
        <end position="175"/>
    </location>
</feature>
<protein>
    <submittedName>
        <fullName evidence="2">Uncharacterized protein</fullName>
    </submittedName>
</protein>
<dbReference type="RefSeq" id="XP_067551384.1">
    <property type="nucleotide sequence ID" value="XM_067690100.1"/>
</dbReference>
<feature type="region of interest" description="Disordered" evidence="1">
    <location>
        <begin position="193"/>
        <end position="290"/>
    </location>
</feature>
<dbReference type="Proteomes" id="UP000669133">
    <property type="component" value="Unassembled WGS sequence"/>
</dbReference>
<accession>A0A8H7ZLG3</accession>
<comment type="caution">
    <text evidence="2">The sequence shown here is derived from an EMBL/GenBank/DDBJ whole genome shotgun (WGS) entry which is preliminary data.</text>
</comment>
<feature type="compositionally biased region" description="Acidic residues" evidence="1">
    <location>
        <begin position="334"/>
        <end position="343"/>
    </location>
</feature>
<dbReference type="OrthoDB" id="4013061at2759"/>
<proteinExistence type="predicted"/>
<evidence type="ECO:0000256" key="1">
    <source>
        <dbReference type="SAM" id="MobiDB-lite"/>
    </source>
</evidence>
<feature type="region of interest" description="Disordered" evidence="1">
    <location>
        <begin position="328"/>
        <end position="350"/>
    </location>
</feature>
<dbReference type="EMBL" id="JAEOAQ010000001">
    <property type="protein sequence ID" value="KAG5422268.1"/>
    <property type="molecule type" value="Genomic_DNA"/>
</dbReference>
<gene>
    <name evidence="2" type="ORF">I9W82_001363</name>
</gene>
<dbReference type="AlphaFoldDB" id="A0A8H7ZLG3"/>
<feature type="compositionally biased region" description="Low complexity" evidence="1">
    <location>
        <begin position="193"/>
        <end position="203"/>
    </location>
</feature>
<feature type="region of interest" description="Disordered" evidence="1">
    <location>
        <begin position="26"/>
        <end position="51"/>
    </location>
</feature>
<evidence type="ECO:0000313" key="2">
    <source>
        <dbReference type="EMBL" id="KAG5422268.1"/>
    </source>
</evidence>
<feature type="compositionally biased region" description="Low complexity" evidence="1">
    <location>
        <begin position="29"/>
        <end position="41"/>
    </location>
</feature>
<evidence type="ECO:0000313" key="3">
    <source>
        <dbReference type="Proteomes" id="UP000669133"/>
    </source>
</evidence>
<dbReference type="GeneID" id="93649992"/>
<keyword evidence="3" id="KW-1185">Reference proteome</keyword>
<name>A0A8H7ZLG3_9ASCO</name>